<evidence type="ECO:0000259" key="3">
    <source>
        <dbReference type="Pfam" id="PF03713"/>
    </source>
</evidence>
<comment type="caution">
    <text evidence="4">The sequence shown here is derived from an EMBL/GenBank/DDBJ whole genome shotgun (WGS) entry which is preliminary data.</text>
</comment>
<keyword evidence="2" id="KW-0472">Membrane</keyword>
<dbReference type="EMBL" id="PVTI01000009">
    <property type="protein sequence ID" value="PRY59416.1"/>
    <property type="molecule type" value="Genomic_DNA"/>
</dbReference>
<name>A0A2T0UNE4_9MICO</name>
<feature type="region of interest" description="Disordered" evidence="1">
    <location>
        <begin position="1"/>
        <end position="27"/>
    </location>
</feature>
<keyword evidence="5" id="KW-1185">Reference proteome</keyword>
<keyword evidence="2" id="KW-1133">Transmembrane helix</keyword>
<feature type="transmembrane region" description="Helical" evidence="2">
    <location>
        <begin position="36"/>
        <end position="59"/>
    </location>
</feature>
<evidence type="ECO:0000256" key="1">
    <source>
        <dbReference type="SAM" id="MobiDB-lite"/>
    </source>
</evidence>
<dbReference type="Gene3D" id="1.20.1260.10">
    <property type="match status" value="1"/>
</dbReference>
<dbReference type="Pfam" id="PF03713">
    <property type="entry name" value="DUF305"/>
    <property type="match status" value="1"/>
</dbReference>
<reference evidence="4 5" key="1">
    <citation type="submission" date="2018-03" db="EMBL/GenBank/DDBJ databases">
        <title>Genomic Encyclopedia of Archaeal and Bacterial Type Strains, Phase II (KMG-II): from individual species to whole genera.</title>
        <authorList>
            <person name="Goeker M."/>
        </authorList>
    </citation>
    <scope>NUCLEOTIDE SEQUENCE [LARGE SCALE GENOMIC DNA]</scope>
    <source>
        <strain evidence="4 5">ATCC BAA-1496</strain>
    </source>
</reference>
<accession>A0A2T0UNE4</accession>
<dbReference type="RefSeq" id="WP_245889255.1">
    <property type="nucleotide sequence ID" value="NZ_PVTI01000009.1"/>
</dbReference>
<evidence type="ECO:0000313" key="5">
    <source>
        <dbReference type="Proteomes" id="UP000237822"/>
    </source>
</evidence>
<proteinExistence type="predicted"/>
<keyword evidence="2" id="KW-0812">Transmembrane</keyword>
<dbReference type="PANTHER" id="PTHR36933:SF1">
    <property type="entry name" value="SLL0788 PROTEIN"/>
    <property type="match status" value="1"/>
</dbReference>
<evidence type="ECO:0000313" key="4">
    <source>
        <dbReference type="EMBL" id="PRY59416.1"/>
    </source>
</evidence>
<dbReference type="Proteomes" id="UP000237822">
    <property type="component" value="Unassembled WGS sequence"/>
</dbReference>
<gene>
    <name evidence="4" type="ORF">BCF74_1093</name>
</gene>
<organism evidence="4 5">
    <name type="scientific">Knoellia remsis</name>
    <dbReference type="NCBI Taxonomy" id="407159"/>
    <lineage>
        <taxon>Bacteria</taxon>
        <taxon>Bacillati</taxon>
        <taxon>Actinomycetota</taxon>
        <taxon>Actinomycetes</taxon>
        <taxon>Micrococcales</taxon>
        <taxon>Intrasporangiaceae</taxon>
        <taxon>Knoellia</taxon>
    </lineage>
</organism>
<dbReference type="PANTHER" id="PTHR36933">
    <property type="entry name" value="SLL0788 PROTEIN"/>
    <property type="match status" value="1"/>
</dbReference>
<evidence type="ECO:0000256" key="2">
    <source>
        <dbReference type="SAM" id="Phobius"/>
    </source>
</evidence>
<feature type="domain" description="DUF305" evidence="3">
    <location>
        <begin position="71"/>
        <end position="236"/>
    </location>
</feature>
<protein>
    <submittedName>
        <fullName evidence="4">Uncharacterized protein (DUF305 family)</fullName>
    </submittedName>
</protein>
<sequence length="240" mass="25259">MTERDSAVTDTSIDGEDDLDASVDGAGPRGRSRAEVLGLAALLSSVALLAGLVLGWGLFGRDGFPIDGSAEAGFARDMQTHHAQAVQMSLLVMERTQDPEIRKLAEDIATSQQGQIGQMFAWLQLWGLSPTGSQPPMAWMGGEHHAGGASASPTSVSGDPVPMPGMASPADLDRLRAATSVEADKIFLSLMIPHHRGGIEMAEAVLARSDREEVVTLATAMETAQTAEIRAMEQLLAAKS</sequence>
<dbReference type="InterPro" id="IPR012347">
    <property type="entry name" value="Ferritin-like"/>
</dbReference>
<dbReference type="AlphaFoldDB" id="A0A2T0UNE4"/>
<dbReference type="InterPro" id="IPR005183">
    <property type="entry name" value="DUF305_CopM-like"/>
</dbReference>